<dbReference type="AlphaFoldDB" id="A0A5C2SCT1"/>
<feature type="signal peptide" evidence="1">
    <location>
        <begin position="1"/>
        <end position="36"/>
    </location>
</feature>
<accession>A0A5C2SCT1</accession>
<proteinExistence type="predicted"/>
<reference evidence="2" key="1">
    <citation type="journal article" date="2018" name="Genome Biol. Evol.">
        <title>Genomics and development of Lentinus tigrinus, a white-rot wood-decaying mushroom with dimorphic fruiting bodies.</title>
        <authorList>
            <person name="Wu B."/>
            <person name="Xu Z."/>
            <person name="Knudson A."/>
            <person name="Carlson A."/>
            <person name="Chen N."/>
            <person name="Kovaka S."/>
            <person name="LaButti K."/>
            <person name="Lipzen A."/>
            <person name="Pennachio C."/>
            <person name="Riley R."/>
            <person name="Schakwitz W."/>
            <person name="Umezawa K."/>
            <person name="Ohm R.A."/>
            <person name="Grigoriev I.V."/>
            <person name="Nagy L.G."/>
            <person name="Gibbons J."/>
            <person name="Hibbett D."/>
        </authorList>
    </citation>
    <scope>NUCLEOTIDE SEQUENCE [LARGE SCALE GENOMIC DNA]</scope>
    <source>
        <strain evidence="2">ALCF2SS1-6</strain>
    </source>
</reference>
<evidence type="ECO:0000256" key="1">
    <source>
        <dbReference type="SAM" id="SignalP"/>
    </source>
</evidence>
<keyword evidence="1" id="KW-0732">Signal</keyword>
<organism evidence="2 3">
    <name type="scientific">Lentinus tigrinus ALCF2SS1-6</name>
    <dbReference type="NCBI Taxonomy" id="1328759"/>
    <lineage>
        <taxon>Eukaryota</taxon>
        <taxon>Fungi</taxon>
        <taxon>Dikarya</taxon>
        <taxon>Basidiomycota</taxon>
        <taxon>Agaricomycotina</taxon>
        <taxon>Agaricomycetes</taxon>
        <taxon>Polyporales</taxon>
        <taxon>Polyporaceae</taxon>
        <taxon>Lentinus</taxon>
    </lineage>
</organism>
<dbReference type="EMBL" id="ML122262">
    <property type="protein sequence ID" value="RPD61491.1"/>
    <property type="molecule type" value="Genomic_DNA"/>
</dbReference>
<name>A0A5C2SCT1_9APHY</name>
<keyword evidence="3" id="KW-1185">Reference proteome</keyword>
<feature type="chain" id="PRO_5022801396" evidence="1">
    <location>
        <begin position="37"/>
        <end position="189"/>
    </location>
</feature>
<evidence type="ECO:0000313" key="3">
    <source>
        <dbReference type="Proteomes" id="UP000313359"/>
    </source>
</evidence>
<evidence type="ECO:0000313" key="2">
    <source>
        <dbReference type="EMBL" id="RPD61491.1"/>
    </source>
</evidence>
<sequence length="189" mass="20907">MCSIQLEGTDRASNPRARTDMVALLHLGVLPHVVLADHLRPPTSVHDDKAGHCQSKYESDTFQVPSPSLKSHIPHYPDLRSTTSTNTLPTHAFPSYTPILYSPTSARTGMPHKSKARRPSSVSFTIRAPSEFIQMNFRPHRPDMRCMSNSRAARSPVPPSGTRGTLNLKRSLVRARMRCGGRSGRIGET</sequence>
<gene>
    <name evidence="2" type="ORF">L227DRAFT_70468</name>
</gene>
<dbReference type="Proteomes" id="UP000313359">
    <property type="component" value="Unassembled WGS sequence"/>
</dbReference>
<protein>
    <submittedName>
        <fullName evidence="2">Uncharacterized protein</fullName>
    </submittedName>
</protein>